<dbReference type="EMBL" id="LCYG01000053">
    <property type="protein sequence ID" value="KLK91563.1"/>
    <property type="molecule type" value="Genomic_DNA"/>
</dbReference>
<proteinExistence type="predicted"/>
<dbReference type="OrthoDB" id="9795618at2"/>
<dbReference type="STRING" id="1225564.AA309_19395"/>
<accession>A0A0H1R8Q7</accession>
<feature type="domain" description="VOC" evidence="1">
    <location>
        <begin position="44"/>
        <end position="171"/>
    </location>
</feature>
<name>A0A0H1R8Q7_9HYPH</name>
<evidence type="ECO:0000313" key="3">
    <source>
        <dbReference type="Proteomes" id="UP000035489"/>
    </source>
</evidence>
<sequence length="182" mass="20271">MTTCSFSFTSLRRSILAGLAILPTATFLLAGSPFVWAQSASTSRPSSTSIRTPDFDESVRWYQGMLGFRLIASQNFVQGRTAVLERSGFLLEVTEVDHLLPQIQDPHATAGVEVTHVPVISFLVPDVDEEIERLRKAGVEVLQDPADELDGRYRTAQIRDNGRHRIELREPIDENGFNAMGR</sequence>
<evidence type="ECO:0000259" key="1">
    <source>
        <dbReference type="PROSITE" id="PS51819"/>
    </source>
</evidence>
<comment type="caution">
    <text evidence="2">The sequence shown here is derived from an EMBL/GenBank/DDBJ whole genome shotgun (WGS) entry which is preliminary data.</text>
</comment>
<keyword evidence="3" id="KW-1185">Reference proteome</keyword>
<dbReference type="RefSeq" id="WP_047190661.1">
    <property type="nucleotide sequence ID" value="NZ_LCYG01000053.1"/>
</dbReference>
<gene>
    <name evidence="2" type="ORF">AA309_19395</name>
</gene>
<dbReference type="Gene3D" id="3.10.180.10">
    <property type="entry name" value="2,3-Dihydroxybiphenyl 1,2-Dioxygenase, domain 1"/>
    <property type="match status" value="1"/>
</dbReference>
<dbReference type="Pfam" id="PF00903">
    <property type="entry name" value="Glyoxalase"/>
    <property type="match status" value="1"/>
</dbReference>
<dbReference type="Proteomes" id="UP000035489">
    <property type="component" value="Unassembled WGS sequence"/>
</dbReference>
<dbReference type="PATRIC" id="fig|1225564.3.peg.5178"/>
<dbReference type="InterPro" id="IPR004360">
    <property type="entry name" value="Glyas_Fos-R_dOase_dom"/>
</dbReference>
<organism evidence="2 3">
    <name type="scientific">Microvirga vignae</name>
    <dbReference type="NCBI Taxonomy" id="1225564"/>
    <lineage>
        <taxon>Bacteria</taxon>
        <taxon>Pseudomonadati</taxon>
        <taxon>Pseudomonadota</taxon>
        <taxon>Alphaproteobacteria</taxon>
        <taxon>Hyphomicrobiales</taxon>
        <taxon>Methylobacteriaceae</taxon>
        <taxon>Microvirga</taxon>
    </lineage>
</organism>
<dbReference type="PROSITE" id="PS51819">
    <property type="entry name" value="VOC"/>
    <property type="match status" value="1"/>
</dbReference>
<protein>
    <recommendedName>
        <fullName evidence="1">VOC domain-containing protein</fullName>
    </recommendedName>
</protein>
<reference evidence="2 3" key="1">
    <citation type="submission" date="2015-05" db="EMBL/GenBank/DDBJ databases">
        <title>Draft genome sequence of Microvirga vignae strain BR3299, a novel nitrogen fixing bacteria isolated from Brazil semi-aired region.</title>
        <authorList>
            <person name="Zilli J.E."/>
            <person name="Passos S.R."/>
            <person name="Leite J."/>
            <person name="Baldani J.I."/>
            <person name="Xavier G.R."/>
            <person name="Rumjaneck N.G."/>
            <person name="Simoes-Araujo J.L."/>
        </authorList>
    </citation>
    <scope>NUCLEOTIDE SEQUENCE [LARGE SCALE GENOMIC DNA]</scope>
    <source>
        <strain evidence="2 3">BR3299</strain>
    </source>
</reference>
<dbReference type="InterPro" id="IPR029068">
    <property type="entry name" value="Glyas_Bleomycin-R_OHBP_Dase"/>
</dbReference>
<dbReference type="AlphaFoldDB" id="A0A0H1R8Q7"/>
<dbReference type="CDD" id="cd06587">
    <property type="entry name" value="VOC"/>
    <property type="match status" value="1"/>
</dbReference>
<dbReference type="SUPFAM" id="SSF54593">
    <property type="entry name" value="Glyoxalase/Bleomycin resistance protein/Dihydroxybiphenyl dioxygenase"/>
    <property type="match status" value="1"/>
</dbReference>
<evidence type="ECO:0000313" key="2">
    <source>
        <dbReference type="EMBL" id="KLK91563.1"/>
    </source>
</evidence>
<dbReference type="InterPro" id="IPR037523">
    <property type="entry name" value="VOC_core"/>
</dbReference>